<evidence type="ECO:0000256" key="1">
    <source>
        <dbReference type="ARBA" id="ARBA00023015"/>
    </source>
</evidence>
<dbReference type="SUPFAM" id="SSF55781">
    <property type="entry name" value="GAF domain-like"/>
    <property type="match status" value="1"/>
</dbReference>
<dbReference type="Gene3D" id="1.10.10.10">
    <property type="entry name" value="Winged helix-like DNA-binding domain superfamily/Winged helix DNA-binding domain"/>
    <property type="match status" value="1"/>
</dbReference>
<feature type="domain" description="IclR-ED" evidence="6">
    <location>
        <begin position="85"/>
        <end position="269"/>
    </location>
</feature>
<dbReference type="InterPro" id="IPR036390">
    <property type="entry name" value="WH_DNA-bd_sf"/>
</dbReference>
<dbReference type="Pfam" id="PF01614">
    <property type="entry name" value="IclR_C"/>
    <property type="match status" value="1"/>
</dbReference>
<dbReference type="GO" id="GO:0045892">
    <property type="term" value="P:negative regulation of DNA-templated transcription"/>
    <property type="evidence" value="ECO:0007669"/>
    <property type="project" value="TreeGrafter"/>
</dbReference>
<dbReference type="KEGG" id="bxe:Bxe_A3613"/>
<dbReference type="Gene3D" id="3.30.450.40">
    <property type="match status" value="1"/>
</dbReference>
<evidence type="ECO:0000313" key="7">
    <source>
        <dbReference type="EMBL" id="ABE29376.1"/>
    </source>
</evidence>
<feature type="domain" description="HTH iclR-type" evidence="5">
    <location>
        <begin position="23"/>
        <end position="84"/>
    </location>
</feature>
<protein>
    <submittedName>
        <fullName evidence="7">Transcriptional regulator, IclR family</fullName>
    </submittedName>
</protein>
<sequence length="317" mass="34707">MIKNDLVSITTRTPTMTDRNRSDSSTDRILGLLDLFTIETPTWTVDALIETTGLARATMYRYVRSLTDSGFLVPIGKGAYALGPKFIEIDRQLRLADPLLQIGQPIMTRIEERVAGAQLLCRYYGLRVLTIYKASTDERLEKLMSMERGRPFPLFLGAPSRVILANLPSHQLQRLYLYHAQEIAAAGLGDSWVAFRDRMRDVRKAGYAKASDIDKALVGISAPIFAAPGVVTASLCLVRLGSEVSAEDERLMADLVIETAAELSSKLQGVDTPITQNPVKSKADSLAKSTAKSPAKTVAKTDRSPVKKAVRKRAVAG</sequence>
<dbReference type="PROSITE" id="PS51078">
    <property type="entry name" value="ICLR_ED"/>
    <property type="match status" value="1"/>
</dbReference>
<dbReference type="Proteomes" id="UP000001817">
    <property type="component" value="Chromosome 1"/>
</dbReference>
<dbReference type="PANTHER" id="PTHR30136">
    <property type="entry name" value="HELIX-TURN-HELIX TRANSCRIPTIONAL REGULATOR, ICLR FAMILY"/>
    <property type="match status" value="1"/>
</dbReference>
<gene>
    <name evidence="7" type="ORF">Bxe_A3613</name>
</gene>
<dbReference type="EMBL" id="CP000270">
    <property type="protein sequence ID" value="ABE29376.1"/>
    <property type="molecule type" value="Genomic_DNA"/>
</dbReference>
<feature type="compositionally biased region" description="Polar residues" evidence="4">
    <location>
        <begin position="7"/>
        <end position="17"/>
    </location>
</feature>
<dbReference type="SUPFAM" id="SSF46785">
    <property type="entry name" value="Winged helix' DNA-binding domain"/>
    <property type="match status" value="1"/>
</dbReference>
<feature type="region of interest" description="Disordered" evidence="4">
    <location>
        <begin position="271"/>
        <end position="317"/>
    </location>
</feature>
<feature type="compositionally biased region" description="Basic residues" evidence="4">
    <location>
        <begin position="306"/>
        <end position="317"/>
    </location>
</feature>
<proteinExistence type="predicted"/>
<dbReference type="GO" id="GO:0003700">
    <property type="term" value="F:DNA-binding transcription factor activity"/>
    <property type="evidence" value="ECO:0007669"/>
    <property type="project" value="TreeGrafter"/>
</dbReference>
<dbReference type="eggNOG" id="COG1414">
    <property type="taxonomic scope" value="Bacteria"/>
</dbReference>
<evidence type="ECO:0000313" key="8">
    <source>
        <dbReference type="Proteomes" id="UP000001817"/>
    </source>
</evidence>
<accession>Q143W3</accession>
<dbReference type="InterPro" id="IPR050707">
    <property type="entry name" value="HTH_MetabolicPath_Reg"/>
</dbReference>
<keyword evidence="2" id="KW-0238">DNA-binding</keyword>
<evidence type="ECO:0000259" key="5">
    <source>
        <dbReference type="PROSITE" id="PS51077"/>
    </source>
</evidence>
<dbReference type="GO" id="GO:0003677">
    <property type="term" value="F:DNA binding"/>
    <property type="evidence" value="ECO:0007669"/>
    <property type="project" value="UniProtKB-KW"/>
</dbReference>
<dbReference type="InterPro" id="IPR029016">
    <property type="entry name" value="GAF-like_dom_sf"/>
</dbReference>
<evidence type="ECO:0000259" key="6">
    <source>
        <dbReference type="PROSITE" id="PS51078"/>
    </source>
</evidence>
<dbReference type="InterPro" id="IPR005471">
    <property type="entry name" value="Tscrpt_reg_IclR_N"/>
</dbReference>
<feature type="region of interest" description="Disordered" evidence="4">
    <location>
        <begin position="1"/>
        <end position="24"/>
    </location>
</feature>
<dbReference type="SMART" id="SM00346">
    <property type="entry name" value="HTH_ICLR"/>
    <property type="match status" value="1"/>
</dbReference>
<name>Q143W3_PARXL</name>
<dbReference type="Pfam" id="PF09339">
    <property type="entry name" value="HTH_IclR"/>
    <property type="match status" value="1"/>
</dbReference>
<evidence type="ECO:0000256" key="3">
    <source>
        <dbReference type="ARBA" id="ARBA00023163"/>
    </source>
</evidence>
<organism evidence="7 8">
    <name type="scientific">Paraburkholderia xenovorans (strain LB400)</name>
    <dbReference type="NCBI Taxonomy" id="266265"/>
    <lineage>
        <taxon>Bacteria</taxon>
        <taxon>Pseudomonadati</taxon>
        <taxon>Pseudomonadota</taxon>
        <taxon>Betaproteobacteria</taxon>
        <taxon>Burkholderiales</taxon>
        <taxon>Burkholderiaceae</taxon>
        <taxon>Paraburkholderia</taxon>
    </lineage>
</organism>
<dbReference type="InterPro" id="IPR014757">
    <property type="entry name" value="Tscrpt_reg_IclR_C"/>
</dbReference>
<reference evidence="7 8" key="1">
    <citation type="journal article" date="2006" name="Proc. Natl. Acad. Sci. U.S.A.">
        <title>Burkholderia xenovorans LB400 harbors a multi-replicon, 9.73-Mbp genome shaped for versatility.</title>
        <authorList>
            <person name="Chain P.S."/>
            <person name="Denef V.J."/>
            <person name="Konstantinidis K.T."/>
            <person name="Vergez L.M."/>
            <person name="Agullo L."/>
            <person name="Reyes V.L."/>
            <person name="Hauser L."/>
            <person name="Cordova M."/>
            <person name="Gomez L."/>
            <person name="Gonzalez M."/>
            <person name="Land M."/>
            <person name="Lao V."/>
            <person name="Larimer F."/>
            <person name="LiPuma J.J."/>
            <person name="Mahenthiralingam E."/>
            <person name="Malfatti S.A."/>
            <person name="Marx C.J."/>
            <person name="Parnell J.J."/>
            <person name="Ramette A."/>
            <person name="Richardson P."/>
            <person name="Seeger M."/>
            <person name="Smith D."/>
            <person name="Spilker T."/>
            <person name="Sul W.J."/>
            <person name="Tsoi T.V."/>
            <person name="Ulrich L.E."/>
            <person name="Zhulin I.B."/>
            <person name="Tiedje J.M."/>
        </authorList>
    </citation>
    <scope>NUCLEOTIDE SEQUENCE [LARGE SCALE GENOMIC DNA]</scope>
    <source>
        <strain evidence="7 8">LB400</strain>
    </source>
</reference>
<keyword evidence="3" id="KW-0804">Transcription</keyword>
<keyword evidence="1" id="KW-0805">Transcription regulation</keyword>
<dbReference type="AlphaFoldDB" id="Q143W3"/>
<keyword evidence="8" id="KW-1185">Reference proteome</keyword>
<dbReference type="PROSITE" id="PS51077">
    <property type="entry name" value="HTH_ICLR"/>
    <property type="match status" value="1"/>
</dbReference>
<dbReference type="PANTHER" id="PTHR30136:SF24">
    <property type="entry name" value="HTH-TYPE TRANSCRIPTIONAL REPRESSOR ALLR"/>
    <property type="match status" value="1"/>
</dbReference>
<evidence type="ECO:0000256" key="4">
    <source>
        <dbReference type="SAM" id="MobiDB-lite"/>
    </source>
</evidence>
<dbReference type="STRING" id="266265.Bxe_A3613"/>
<dbReference type="InterPro" id="IPR036388">
    <property type="entry name" value="WH-like_DNA-bd_sf"/>
</dbReference>
<evidence type="ECO:0000256" key="2">
    <source>
        <dbReference type="ARBA" id="ARBA00023125"/>
    </source>
</evidence>